<feature type="signal peptide" evidence="1">
    <location>
        <begin position="1"/>
        <end position="24"/>
    </location>
</feature>
<feature type="chain" id="PRO_5042171494" description="Secreted protein" evidence="1">
    <location>
        <begin position="25"/>
        <end position="101"/>
    </location>
</feature>
<proteinExistence type="predicted"/>
<dbReference type="EMBL" id="JARJCN010000008">
    <property type="protein sequence ID" value="KAJ7098643.1"/>
    <property type="molecule type" value="Genomic_DNA"/>
</dbReference>
<evidence type="ECO:0000256" key="1">
    <source>
        <dbReference type="SAM" id="SignalP"/>
    </source>
</evidence>
<keyword evidence="1" id="KW-0732">Signal</keyword>
<evidence type="ECO:0000313" key="3">
    <source>
        <dbReference type="Proteomes" id="UP001222325"/>
    </source>
</evidence>
<dbReference type="Proteomes" id="UP001222325">
    <property type="component" value="Unassembled WGS sequence"/>
</dbReference>
<keyword evidence="3" id="KW-1185">Reference proteome</keyword>
<gene>
    <name evidence="2" type="ORF">B0H15DRAFT_585492</name>
</gene>
<reference evidence="2" key="1">
    <citation type="submission" date="2023-03" db="EMBL/GenBank/DDBJ databases">
        <title>Massive genome expansion in bonnet fungi (Mycena s.s.) driven by repeated elements and novel gene families across ecological guilds.</title>
        <authorList>
            <consortium name="Lawrence Berkeley National Laboratory"/>
            <person name="Harder C.B."/>
            <person name="Miyauchi S."/>
            <person name="Viragh M."/>
            <person name="Kuo A."/>
            <person name="Thoen E."/>
            <person name="Andreopoulos B."/>
            <person name="Lu D."/>
            <person name="Skrede I."/>
            <person name="Drula E."/>
            <person name="Henrissat B."/>
            <person name="Morin E."/>
            <person name="Kohler A."/>
            <person name="Barry K."/>
            <person name="LaButti K."/>
            <person name="Morin E."/>
            <person name="Salamov A."/>
            <person name="Lipzen A."/>
            <person name="Mereny Z."/>
            <person name="Hegedus B."/>
            <person name="Baldrian P."/>
            <person name="Stursova M."/>
            <person name="Weitz H."/>
            <person name="Taylor A."/>
            <person name="Grigoriev I.V."/>
            <person name="Nagy L.G."/>
            <person name="Martin F."/>
            <person name="Kauserud H."/>
        </authorList>
    </citation>
    <scope>NUCLEOTIDE SEQUENCE</scope>
    <source>
        <strain evidence="2">CBHHK173m</strain>
    </source>
</reference>
<name>A0AAD6UC55_9AGAR</name>
<dbReference type="AlphaFoldDB" id="A0AAD6UC55"/>
<sequence length="101" mass="11549">MWTFHLSTIFKLVSVLCFFPTSFCNVPAMFLARSLTPARKTPSPSRPLPRDFRLSSSLVPCYFDFAAEFEARYPADHEYSILNIEFLASSALRKKAEAHLQ</sequence>
<accession>A0AAD6UC55</accession>
<comment type="caution">
    <text evidence="2">The sequence shown here is derived from an EMBL/GenBank/DDBJ whole genome shotgun (WGS) entry which is preliminary data.</text>
</comment>
<protein>
    <recommendedName>
        <fullName evidence="4">Secreted protein</fullName>
    </recommendedName>
</protein>
<organism evidence="2 3">
    <name type="scientific">Mycena belliarum</name>
    <dbReference type="NCBI Taxonomy" id="1033014"/>
    <lineage>
        <taxon>Eukaryota</taxon>
        <taxon>Fungi</taxon>
        <taxon>Dikarya</taxon>
        <taxon>Basidiomycota</taxon>
        <taxon>Agaricomycotina</taxon>
        <taxon>Agaricomycetes</taxon>
        <taxon>Agaricomycetidae</taxon>
        <taxon>Agaricales</taxon>
        <taxon>Marasmiineae</taxon>
        <taxon>Mycenaceae</taxon>
        <taxon>Mycena</taxon>
    </lineage>
</organism>
<evidence type="ECO:0008006" key="4">
    <source>
        <dbReference type="Google" id="ProtNLM"/>
    </source>
</evidence>
<evidence type="ECO:0000313" key="2">
    <source>
        <dbReference type="EMBL" id="KAJ7098643.1"/>
    </source>
</evidence>